<feature type="transmembrane region" description="Helical" evidence="1">
    <location>
        <begin position="86"/>
        <end position="108"/>
    </location>
</feature>
<dbReference type="AlphaFoldDB" id="A0A7Y4A322"/>
<comment type="caution">
    <text evidence="2">The sequence shown here is derived from an EMBL/GenBank/DDBJ whole genome shotgun (WGS) entry which is preliminary data.</text>
</comment>
<sequence>MRTMDIRELIISDIRKLLWFVFDSEILTLEKKEDLNIDLSEIENIDNLEIDDLFSMRDKLLELTKEHSMDQISNRYYMASAESHKLLSLFLKIFLFLLISFILMLVYLHHNDIILVSIDEENLIKFTYTKGYYLFKEYINPYIFSLMSVLLRIVFLLNGCILTYNNARIKRNKYIIYSVVWPPIVVLMSKSINIESIPVQFLCIILGWGVETFIKTIEKSAIIFEKQVSKKILSILNVINGFSSK</sequence>
<proteinExistence type="predicted"/>
<gene>
    <name evidence="2" type="ORF">F0225_19240</name>
</gene>
<accession>A0A7Y4A322</accession>
<evidence type="ECO:0000313" key="3">
    <source>
        <dbReference type="Proteomes" id="UP000565719"/>
    </source>
</evidence>
<dbReference type="EMBL" id="VTXC01000110">
    <property type="protein sequence ID" value="NOH73448.1"/>
    <property type="molecule type" value="Genomic_DNA"/>
</dbReference>
<keyword evidence="1" id="KW-1133">Transmembrane helix</keyword>
<reference evidence="2 3" key="1">
    <citation type="submission" date="2019-09" db="EMBL/GenBank/DDBJ databases">
        <title>Draft genome sequencing and comparative genomics of hatchery-associated Vibrios.</title>
        <authorList>
            <person name="Kehlet-Delgado H."/>
            <person name="Mueller R.S."/>
        </authorList>
    </citation>
    <scope>NUCLEOTIDE SEQUENCE [LARGE SCALE GENOMIC DNA]</scope>
    <source>
        <strain evidence="2 3">99-46-Y</strain>
    </source>
</reference>
<keyword evidence="1" id="KW-0472">Membrane</keyword>
<evidence type="ECO:0000256" key="1">
    <source>
        <dbReference type="SAM" id="Phobius"/>
    </source>
</evidence>
<evidence type="ECO:0000313" key="2">
    <source>
        <dbReference type="EMBL" id="NOH73448.1"/>
    </source>
</evidence>
<keyword evidence="1" id="KW-0812">Transmembrane</keyword>
<protein>
    <submittedName>
        <fullName evidence="2">Uncharacterized protein</fullName>
    </submittedName>
</protein>
<organism evidence="2 3">
    <name type="scientific">Vibrio pectenicida</name>
    <dbReference type="NCBI Taxonomy" id="62763"/>
    <lineage>
        <taxon>Bacteria</taxon>
        <taxon>Pseudomonadati</taxon>
        <taxon>Pseudomonadota</taxon>
        <taxon>Gammaproteobacteria</taxon>
        <taxon>Vibrionales</taxon>
        <taxon>Vibrionaceae</taxon>
        <taxon>Vibrio</taxon>
    </lineage>
</organism>
<feature type="transmembrane region" description="Helical" evidence="1">
    <location>
        <begin position="142"/>
        <end position="162"/>
    </location>
</feature>
<name>A0A7Y4A322_9VIBR</name>
<dbReference type="Proteomes" id="UP000565719">
    <property type="component" value="Unassembled WGS sequence"/>
</dbReference>